<reference evidence="1" key="1">
    <citation type="submission" date="2019-12" db="EMBL/GenBank/DDBJ databases">
        <title>Genome sequencing and annotation of Brassica cretica.</title>
        <authorList>
            <person name="Studholme D.J."/>
            <person name="Sarris P.F."/>
        </authorList>
    </citation>
    <scope>NUCLEOTIDE SEQUENCE</scope>
    <source>
        <strain evidence="1">PFS-102/07</strain>
        <tissue evidence="1">Leaf</tissue>
    </source>
</reference>
<protein>
    <submittedName>
        <fullName evidence="1">Uncharacterized protein</fullName>
    </submittedName>
</protein>
<dbReference type="AlphaFoldDB" id="A0A8S9K4P6"/>
<dbReference type="EMBL" id="QGKY02000190">
    <property type="protein sequence ID" value="KAF2588326.1"/>
    <property type="molecule type" value="Genomic_DNA"/>
</dbReference>
<organism evidence="1">
    <name type="scientific">Brassica cretica</name>
    <name type="common">Mustard</name>
    <dbReference type="NCBI Taxonomy" id="69181"/>
    <lineage>
        <taxon>Eukaryota</taxon>
        <taxon>Viridiplantae</taxon>
        <taxon>Streptophyta</taxon>
        <taxon>Embryophyta</taxon>
        <taxon>Tracheophyta</taxon>
        <taxon>Spermatophyta</taxon>
        <taxon>Magnoliopsida</taxon>
        <taxon>eudicotyledons</taxon>
        <taxon>Gunneridae</taxon>
        <taxon>Pentapetalae</taxon>
        <taxon>rosids</taxon>
        <taxon>malvids</taxon>
        <taxon>Brassicales</taxon>
        <taxon>Brassicaceae</taxon>
        <taxon>Brassiceae</taxon>
        <taxon>Brassica</taxon>
    </lineage>
</organism>
<accession>A0A8S9K4P6</accession>
<sequence length="116" mass="13486">MAIPHWWWRVTRCDEFSVMDLPSHMEVRLLEARIDGEWKVGCLLVFGDNMYRSSGSCWLPRLDLSFRIGLSGFMAEDQHVESWWYKTNPGTRLSVREHVVNFEAELPSSLASLKSP</sequence>
<evidence type="ECO:0000313" key="1">
    <source>
        <dbReference type="EMBL" id="KAF2588326.1"/>
    </source>
</evidence>
<proteinExistence type="predicted"/>
<comment type="caution">
    <text evidence="1">The sequence shown here is derived from an EMBL/GenBank/DDBJ whole genome shotgun (WGS) entry which is preliminary data.</text>
</comment>
<name>A0A8S9K4P6_BRACR</name>
<gene>
    <name evidence="1" type="ORF">F2Q70_00040757</name>
</gene>